<dbReference type="PANTHER" id="PTHR10012:SF0">
    <property type="entry name" value="SERINE_THREONINE-PROTEIN PHOSPHATASE 2A ACTIVATOR"/>
    <property type="match status" value="1"/>
</dbReference>
<name>A0A3R7MA23_PENVA</name>
<dbReference type="PANTHER" id="PTHR10012">
    <property type="entry name" value="SERINE/THREONINE-PROTEIN PHOSPHATASE 2A REGULATORY SUBUNIT B"/>
    <property type="match status" value="1"/>
</dbReference>
<evidence type="ECO:0000256" key="4">
    <source>
        <dbReference type="RuleBase" id="RU361210"/>
    </source>
</evidence>
<comment type="similarity">
    <text evidence="1 4">Belongs to the PTPA-type PPIase family.</text>
</comment>
<gene>
    <name evidence="5" type="ORF">C7M84_010501</name>
</gene>
<dbReference type="AlphaFoldDB" id="A0A3R7MA23"/>
<protein>
    <recommendedName>
        <fullName evidence="2 4">Serine/threonine-protein phosphatase 2A activator</fullName>
        <ecNumber evidence="4">5.2.1.8</ecNumber>
    </recommendedName>
    <alternativeName>
        <fullName evidence="3 4">Phosphotyrosyl phosphatase activator</fullName>
    </alternativeName>
</protein>
<dbReference type="SUPFAM" id="SSF140984">
    <property type="entry name" value="PTPA-like"/>
    <property type="match status" value="1"/>
</dbReference>
<comment type="caution">
    <text evidence="5">The sequence shown here is derived from an EMBL/GenBank/DDBJ whole genome shotgun (WGS) entry which is preliminary data.</text>
</comment>
<evidence type="ECO:0000313" key="6">
    <source>
        <dbReference type="Proteomes" id="UP000283509"/>
    </source>
</evidence>
<evidence type="ECO:0000256" key="2">
    <source>
        <dbReference type="ARBA" id="ARBA00044786"/>
    </source>
</evidence>
<accession>A0A3R7MA23</accession>
<evidence type="ECO:0000256" key="3">
    <source>
        <dbReference type="ARBA" id="ARBA00044820"/>
    </source>
</evidence>
<keyword evidence="6" id="KW-1185">Reference proteome</keyword>
<dbReference type="Pfam" id="PF03095">
    <property type="entry name" value="PTPA"/>
    <property type="match status" value="1"/>
</dbReference>
<organism evidence="5 6">
    <name type="scientific">Penaeus vannamei</name>
    <name type="common">Whiteleg shrimp</name>
    <name type="synonym">Litopenaeus vannamei</name>
    <dbReference type="NCBI Taxonomy" id="6689"/>
    <lineage>
        <taxon>Eukaryota</taxon>
        <taxon>Metazoa</taxon>
        <taxon>Ecdysozoa</taxon>
        <taxon>Arthropoda</taxon>
        <taxon>Crustacea</taxon>
        <taxon>Multicrustacea</taxon>
        <taxon>Malacostraca</taxon>
        <taxon>Eumalacostraca</taxon>
        <taxon>Eucarida</taxon>
        <taxon>Decapoda</taxon>
        <taxon>Dendrobranchiata</taxon>
        <taxon>Penaeoidea</taxon>
        <taxon>Penaeidae</taxon>
        <taxon>Penaeus</taxon>
    </lineage>
</organism>
<keyword evidence="4" id="KW-0963">Cytoplasm</keyword>
<dbReference type="GO" id="GO:0007052">
    <property type="term" value="P:mitotic spindle organization"/>
    <property type="evidence" value="ECO:0007669"/>
    <property type="project" value="TreeGrafter"/>
</dbReference>
<dbReference type="EC" id="5.2.1.8" evidence="4"/>
<dbReference type="InterPro" id="IPR004327">
    <property type="entry name" value="Phstyr_phstse_ac"/>
</dbReference>
<dbReference type="GO" id="GO:0005737">
    <property type="term" value="C:cytoplasm"/>
    <property type="evidence" value="ECO:0007669"/>
    <property type="project" value="UniProtKB-SubCell"/>
</dbReference>
<comment type="catalytic activity">
    <reaction evidence="4">
        <text>[protein]-peptidylproline (omega=180) = [protein]-peptidylproline (omega=0)</text>
        <dbReference type="Rhea" id="RHEA:16237"/>
        <dbReference type="Rhea" id="RHEA-COMP:10747"/>
        <dbReference type="Rhea" id="RHEA-COMP:10748"/>
        <dbReference type="ChEBI" id="CHEBI:83833"/>
        <dbReference type="ChEBI" id="CHEBI:83834"/>
        <dbReference type="EC" id="5.2.1.8"/>
    </reaction>
</comment>
<reference evidence="5 6" key="1">
    <citation type="submission" date="2018-04" db="EMBL/GenBank/DDBJ databases">
        <authorList>
            <person name="Zhang X."/>
            <person name="Yuan J."/>
            <person name="Li F."/>
            <person name="Xiang J."/>
        </authorList>
    </citation>
    <scope>NUCLEOTIDE SEQUENCE [LARGE SCALE GENOMIC DNA]</scope>
    <source>
        <tissue evidence="5">Muscle</tissue>
    </source>
</reference>
<evidence type="ECO:0000256" key="1">
    <source>
        <dbReference type="ARBA" id="ARBA00011019"/>
    </source>
</evidence>
<dbReference type="STRING" id="6689.A0A3R7MA23"/>
<proteinExistence type="inferred from homology"/>
<dbReference type="GO" id="GO:0008160">
    <property type="term" value="F:protein tyrosine phosphatase activator activity"/>
    <property type="evidence" value="ECO:0007669"/>
    <property type="project" value="TreeGrafter"/>
</dbReference>
<dbReference type="GO" id="GO:0005634">
    <property type="term" value="C:nucleus"/>
    <property type="evidence" value="ECO:0007669"/>
    <property type="project" value="TreeGrafter"/>
</dbReference>
<comment type="function">
    <text evidence="4">PPIases accelerate the folding of proteins. It catalyzes the cis-trans isomerization of proline imidic peptide bonds in oligopeptides.</text>
</comment>
<dbReference type="Proteomes" id="UP000283509">
    <property type="component" value="Unassembled WGS sequence"/>
</dbReference>
<keyword evidence="4" id="KW-0413">Isomerase</keyword>
<reference evidence="5 6" key="2">
    <citation type="submission" date="2019-01" db="EMBL/GenBank/DDBJ databases">
        <title>The decoding of complex shrimp genome reveals the adaptation for benthos swimmer, frequently molting mechanism and breeding impact on genome.</title>
        <authorList>
            <person name="Sun Y."/>
            <person name="Gao Y."/>
            <person name="Yu Y."/>
        </authorList>
    </citation>
    <scope>NUCLEOTIDE SEQUENCE [LARGE SCALE GENOMIC DNA]</scope>
    <source>
        <tissue evidence="5">Muscle</tissue>
    </source>
</reference>
<dbReference type="GO" id="GO:0003755">
    <property type="term" value="F:peptidyl-prolyl cis-trans isomerase activity"/>
    <property type="evidence" value="ECO:0007669"/>
    <property type="project" value="UniProtKB-KW"/>
</dbReference>
<dbReference type="GO" id="GO:0000159">
    <property type="term" value="C:protein phosphatase type 2A complex"/>
    <property type="evidence" value="ECO:0007669"/>
    <property type="project" value="TreeGrafter"/>
</dbReference>
<dbReference type="InterPro" id="IPR037218">
    <property type="entry name" value="PTPA_sf"/>
</dbReference>
<evidence type="ECO:0000313" key="5">
    <source>
        <dbReference type="EMBL" id="ROT71169.1"/>
    </source>
</evidence>
<keyword evidence="4" id="KW-0697">Rotamase</keyword>
<sequence length="174" mass="19662">MVIDCKSHKFEKPQRAVLVAQDVKKWELSEAYQDILGFLISMNDAVKGKKLSVECKTNDVVTGILKMLDTLSQWIDEIPAVDQPQRYGNKAFRDFYARLKEKGEEVVQSALPEEFHSAVPEIGVYLVESVGNSTRIDYGTGHELAFLMFLTCIFKIGALKQEDSVAAVTKIFRR</sequence>
<dbReference type="OrthoDB" id="16120at2759"/>
<comment type="subcellular location">
    <subcellularLocation>
        <location evidence="4">Cytoplasm</location>
    </subcellularLocation>
</comment>
<dbReference type="EMBL" id="QCYY01002333">
    <property type="protein sequence ID" value="ROT71169.1"/>
    <property type="molecule type" value="Genomic_DNA"/>
</dbReference>